<evidence type="ECO:0000313" key="2">
    <source>
        <dbReference type="EMBL" id="CAF1180681.1"/>
    </source>
</evidence>
<dbReference type="EMBL" id="CAJOAX010000037">
    <property type="protein sequence ID" value="CAF3488673.1"/>
    <property type="molecule type" value="Genomic_DNA"/>
</dbReference>
<dbReference type="AlphaFoldDB" id="A0A818GAX9"/>
<feature type="compositionally biased region" description="Basic residues" evidence="1">
    <location>
        <begin position="295"/>
        <end position="305"/>
    </location>
</feature>
<dbReference type="EMBL" id="CAJNOO010001633">
    <property type="protein sequence ID" value="CAF1180681.1"/>
    <property type="molecule type" value="Genomic_DNA"/>
</dbReference>
<feature type="compositionally biased region" description="Basic and acidic residues" evidence="1">
    <location>
        <begin position="266"/>
        <end position="275"/>
    </location>
</feature>
<accession>A0A818GAX9</accession>
<gene>
    <name evidence="3" type="ORF">OTI717_LOCUS990</name>
    <name evidence="2" type="ORF">RFH988_LOCUS23492</name>
</gene>
<feature type="region of interest" description="Disordered" evidence="1">
    <location>
        <begin position="424"/>
        <end position="464"/>
    </location>
</feature>
<feature type="compositionally biased region" description="Polar residues" evidence="1">
    <location>
        <begin position="306"/>
        <end position="330"/>
    </location>
</feature>
<proteinExistence type="predicted"/>
<evidence type="ECO:0000256" key="1">
    <source>
        <dbReference type="SAM" id="MobiDB-lite"/>
    </source>
</evidence>
<dbReference type="Proteomes" id="UP000663823">
    <property type="component" value="Unassembled WGS sequence"/>
</dbReference>
<organism evidence="3 4">
    <name type="scientific">Rotaria sordida</name>
    <dbReference type="NCBI Taxonomy" id="392033"/>
    <lineage>
        <taxon>Eukaryota</taxon>
        <taxon>Metazoa</taxon>
        <taxon>Spiralia</taxon>
        <taxon>Gnathifera</taxon>
        <taxon>Rotifera</taxon>
        <taxon>Eurotatoria</taxon>
        <taxon>Bdelloidea</taxon>
        <taxon>Philodinida</taxon>
        <taxon>Philodinidae</taxon>
        <taxon>Rotaria</taxon>
    </lineage>
</organism>
<evidence type="ECO:0000313" key="3">
    <source>
        <dbReference type="EMBL" id="CAF3488673.1"/>
    </source>
</evidence>
<feature type="region of interest" description="Disordered" evidence="1">
    <location>
        <begin position="382"/>
        <end position="410"/>
    </location>
</feature>
<reference evidence="3" key="1">
    <citation type="submission" date="2021-02" db="EMBL/GenBank/DDBJ databases">
        <authorList>
            <person name="Nowell W R."/>
        </authorList>
    </citation>
    <scope>NUCLEOTIDE SEQUENCE</scope>
</reference>
<dbReference type="Proteomes" id="UP000663882">
    <property type="component" value="Unassembled WGS sequence"/>
</dbReference>
<protein>
    <submittedName>
        <fullName evidence="3">Uncharacterized protein</fullName>
    </submittedName>
</protein>
<evidence type="ECO:0000313" key="4">
    <source>
        <dbReference type="Proteomes" id="UP000663823"/>
    </source>
</evidence>
<dbReference type="OrthoDB" id="10031777at2759"/>
<sequence>MTTKRNKENKGLTSLDRGISVPSYHRTDPRVSHDTEALRTNTDNRWIKDDIAHVFYGSNNINDTSKLATLVRPNIEILRANSPTLKRLVAARIKLDKYLISISNINSTSQQSNHTVNETTYLSNYEKKTTTNIRTSLSSSQKQIKSQQILSNGPLDKITYEKTCSRNGNIKQKCSLEIWLPKADSDDDDDVDDNDVDGNIIGRITPSDSKLIEKKSQSPQSICIKSRRSSIIKLPTNIETKSIDEISSKKSDPLIIPRVYHYEDYLTDQSEERPRSGKSVHTTKSDGKISNKSIQHQRKNPHARRQSSSTNRTEETVQSVQSEKPMSSKNLLANIKQTNTSHEKKDTLGSSNSLMLNELMRKYSMIKKTHQELTQAKLQLEKSHNDSKNNTQIMKDHSLPSPPTSDSASFTSSDYLAVSVKKLLGDNSPPRSAGVYNNTNTNTNTNTKTLDRRSAHRKPSNSDILPQTRLISIVKHFQNRRTSASISTSLLPTVIGKKNDDPFRYLERSKTLDVVFDIPIDNSNKISSHLPTRPDSPENVSSSNNVLQRKTNGVEQISPPRISKRSLPSASHTLRSEEQHQKQQIVQPLVQLIQYQNIQNSAQRYHHSAHTSKPTGVSTNKPFVHLKYSNGGNIDRNCLVPE</sequence>
<comment type="caution">
    <text evidence="3">The sequence shown here is derived from an EMBL/GenBank/DDBJ whole genome shotgun (WGS) entry which is preliminary data.</text>
</comment>
<feature type="compositionally biased region" description="Low complexity" evidence="1">
    <location>
        <begin position="437"/>
        <end position="448"/>
    </location>
</feature>
<feature type="compositionally biased region" description="Basic and acidic residues" evidence="1">
    <location>
        <begin position="1"/>
        <end position="10"/>
    </location>
</feature>
<feature type="compositionally biased region" description="Polar residues" evidence="1">
    <location>
        <begin position="538"/>
        <end position="555"/>
    </location>
</feature>
<feature type="region of interest" description="Disordered" evidence="1">
    <location>
        <begin position="523"/>
        <end position="582"/>
    </location>
</feature>
<name>A0A818GAX9_9BILA</name>
<feature type="region of interest" description="Disordered" evidence="1">
    <location>
        <begin position="266"/>
        <end position="330"/>
    </location>
</feature>
<feature type="region of interest" description="Disordered" evidence="1">
    <location>
        <begin position="1"/>
        <end position="33"/>
    </location>
</feature>